<feature type="region of interest" description="Disordered" evidence="1">
    <location>
        <begin position="1"/>
        <end position="30"/>
    </location>
</feature>
<reference evidence="2" key="1">
    <citation type="journal article" date="2020" name="bioRxiv">
        <title>Whole genome comparisons of ergot fungi reveals the divergence and evolution of species within the genus Claviceps are the result of varying mechanisms driving genome evolution and host range expansion.</title>
        <authorList>
            <person name="Wyka S.A."/>
            <person name="Mondo S.J."/>
            <person name="Liu M."/>
            <person name="Dettman J."/>
            <person name="Nalam V."/>
            <person name="Broders K.D."/>
        </authorList>
    </citation>
    <scope>NUCLEOTIDE SEQUENCE</scope>
    <source>
        <strain evidence="2">CCC 602</strain>
    </source>
</reference>
<name>A0A9P7N2M5_9HYPO</name>
<feature type="region of interest" description="Disordered" evidence="1">
    <location>
        <begin position="44"/>
        <end position="73"/>
    </location>
</feature>
<comment type="caution">
    <text evidence="2">The sequence shown here is derived from an EMBL/GenBank/DDBJ whole genome shotgun (WGS) entry which is preliminary data.</text>
</comment>
<sequence>AVAAPSGCPRRQARSVGESDGQDGGSLSQKSIFSRQGDCLGCCTSPQDKRGKKPTLRVCKPETGPGLARQSVRVSALSSAMASIWSRH</sequence>
<protein>
    <submittedName>
        <fullName evidence="2">Uncharacterized protein</fullName>
    </submittedName>
</protein>
<evidence type="ECO:0000256" key="1">
    <source>
        <dbReference type="SAM" id="MobiDB-lite"/>
    </source>
</evidence>
<accession>A0A9P7N2M5</accession>
<dbReference type="EMBL" id="SRPW01003702">
    <property type="protein sequence ID" value="KAG5986279.1"/>
    <property type="molecule type" value="Genomic_DNA"/>
</dbReference>
<gene>
    <name evidence="2" type="ORF">E4U43_005591</name>
</gene>
<proteinExistence type="predicted"/>
<organism evidence="2 3">
    <name type="scientific">Claviceps pusilla</name>
    <dbReference type="NCBI Taxonomy" id="123648"/>
    <lineage>
        <taxon>Eukaryota</taxon>
        <taxon>Fungi</taxon>
        <taxon>Dikarya</taxon>
        <taxon>Ascomycota</taxon>
        <taxon>Pezizomycotina</taxon>
        <taxon>Sordariomycetes</taxon>
        <taxon>Hypocreomycetidae</taxon>
        <taxon>Hypocreales</taxon>
        <taxon>Clavicipitaceae</taxon>
        <taxon>Claviceps</taxon>
    </lineage>
</organism>
<keyword evidence="3" id="KW-1185">Reference proteome</keyword>
<dbReference type="AlphaFoldDB" id="A0A9P7N2M5"/>
<feature type="non-terminal residue" evidence="2">
    <location>
        <position position="1"/>
    </location>
</feature>
<dbReference type="Proteomes" id="UP000748025">
    <property type="component" value="Unassembled WGS sequence"/>
</dbReference>
<evidence type="ECO:0000313" key="3">
    <source>
        <dbReference type="Proteomes" id="UP000748025"/>
    </source>
</evidence>
<evidence type="ECO:0000313" key="2">
    <source>
        <dbReference type="EMBL" id="KAG5986279.1"/>
    </source>
</evidence>